<dbReference type="RefSeq" id="WP_179567507.1">
    <property type="nucleotide sequence ID" value="NZ_JACBZY010000001.1"/>
</dbReference>
<dbReference type="PROSITE" id="PS00758">
    <property type="entry name" value="ARGE_DAPE_CPG2_1"/>
    <property type="match status" value="1"/>
</dbReference>
<dbReference type="InterPro" id="IPR002933">
    <property type="entry name" value="Peptidase_M20"/>
</dbReference>
<evidence type="ECO:0000313" key="9">
    <source>
        <dbReference type="Proteomes" id="UP000553888"/>
    </source>
</evidence>
<dbReference type="InterPro" id="IPR001261">
    <property type="entry name" value="ArgE/DapE_CS"/>
</dbReference>
<dbReference type="SUPFAM" id="SSF53187">
    <property type="entry name" value="Zn-dependent exopeptidases"/>
    <property type="match status" value="1"/>
</dbReference>
<dbReference type="GO" id="GO:0016787">
    <property type="term" value="F:hydrolase activity"/>
    <property type="evidence" value="ECO:0007669"/>
    <property type="project" value="UniProtKB-KW"/>
</dbReference>
<evidence type="ECO:0000259" key="7">
    <source>
        <dbReference type="Pfam" id="PF07687"/>
    </source>
</evidence>
<dbReference type="InterPro" id="IPR036264">
    <property type="entry name" value="Bact_exopeptidase_dim_dom"/>
</dbReference>
<proteinExistence type="inferred from homology"/>
<evidence type="ECO:0000256" key="1">
    <source>
        <dbReference type="ARBA" id="ARBA00001947"/>
    </source>
</evidence>
<evidence type="ECO:0000313" key="8">
    <source>
        <dbReference type="EMBL" id="NYG99354.1"/>
    </source>
</evidence>
<protein>
    <submittedName>
        <fullName evidence="8">Acetylornithine deacetylase/succinyl-diaminopimelate desuccinylase-like protein</fullName>
    </submittedName>
</protein>
<comment type="caution">
    <text evidence="8">The sequence shown here is derived from an EMBL/GenBank/DDBJ whole genome shotgun (WGS) entry which is preliminary data.</text>
</comment>
<dbReference type="Gene3D" id="1.10.150.900">
    <property type="match status" value="1"/>
</dbReference>
<dbReference type="Proteomes" id="UP000553888">
    <property type="component" value="Unassembled WGS sequence"/>
</dbReference>
<organism evidence="8 9">
    <name type="scientific">Schumannella luteola</name>
    <dbReference type="NCBI Taxonomy" id="472059"/>
    <lineage>
        <taxon>Bacteria</taxon>
        <taxon>Bacillati</taxon>
        <taxon>Actinomycetota</taxon>
        <taxon>Actinomycetes</taxon>
        <taxon>Micrococcales</taxon>
        <taxon>Microbacteriaceae</taxon>
        <taxon>Schumannella</taxon>
    </lineage>
</organism>
<dbReference type="InterPro" id="IPR050072">
    <property type="entry name" value="Peptidase_M20A"/>
</dbReference>
<dbReference type="NCBIfam" id="NF005913">
    <property type="entry name" value="PRK07906.1"/>
    <property type="match status" value="1"/>
</dbReference>
<keyword evidence="4" id="KW-0378">Hydrolase</keyword>
<reference evidence="8 9" key="1">
    <citation type="submission" date="2020-07" db="EMBL/GenBank/DDBJ databases">
        <title>Sequencing the genomes of 1000 actinobacteria strains.</title>
        <authorList>
            <person name="Klenk H.-P."/>
        </authorList>
    </citation>
    <scope>NUCLEOTIDE SEQUENCE [LARGE SCALE GENOMIC DNA]</scope>
    <source>
        <strain evidence="8 9">DSM 23141</strain>
    </source>
</reference>
<sequence length="492" mass="51004">MTATSASAASPTAASESAPEESAPEESAASAPTPVTAPAVLSEAAIALLEREALDITRQLVRIDSSNTGEPDIGDGETRAALLIRELLAEVGIAGEFAESRPGRGNLVARIPGTDPAAPALLVHGHLDVVPADADDWTHPPFAAEIADGLLYGRGVVDMKSYLGIAVAVARSFAREGVRPRRDLVLAFFADEEAGGVWGARWVVAEHPEWLAGATEALGEVGGFSLPLAPPTADADGTPGAHRAYLVSTAEKGVSSISLAARGPAGHGSRPSADNAVTRLARAVARIADHRFPVVRTPSVEALLTTIGAALDDDLTALDDDALETRLAELGLLGTVVAPSLRHTASPTILQAGYKSNVIPGEATARIDCRILPGHEEAFFAELDRLAGPGVEIDKASWIPPIDSPADSPLLAVLQRSIRAEDPDGTVVPYLMPASTDNKHVAALGIRGYGFTPLRVPADVDVLGLFHAADERVPVDAIAFGARVVADVLSRA</sequence>
<feature type="compositionally biased region" description="Low complexity" evidence="6">
    <location>
        <begin position="1"/>
        <end position="17"/>
    </location>
</feature>
<dbReference type="Gene3D" id="3.40.630.10">
    <property type="entry name" value="Zn peptidases"/>
    <property type="match status" value="1"/>
</dbReference>
<dbReference type="PANTHER" id="PTHR43808:SF8">
    <property type="entry name" value="PEPTIDASE M20 DIMERISATION DOMAIN-CONTAINING PROTEIN"/>
    <property type="match status" value="1"/>
</dbReference>
<feature type="domain" description="Peptidase M20 dimerisation" evidence="7">
    <location>
        <begin position="250"/>
        <end position="377"/>
    </location>
</feature>
<dbReference type="AlphaFoldDB" id="A0A852YDI2"/>
<accession>A0A852YDI2</accession>
<evidence type="ECO:0000256" key="5">
    <source>
        <dbReference type="ARBA" id="ARBA00022833"/>
    </source>
</evidence>
<evidence type="ECO:0000256" key="2">
    <source>
        <dbReference type="ARBA" id="ARBA00006247"/>
    </source>
</evidence>
<dbReference type="Pfam" id="PF07687">
    <property type="entry name" value="M20_dimer"/>
    <property type="match status" value="1"/>
</dbReference>
<keyword evidence="3" id="KW-0479">Metal-binding</keyword>
<dbReference type="GO" id="GO:0046872">
    <property type="term" value="F:metal ion binding"/>
    <property type="evidence" value="ECO:0007669"/>
    <property type="project" value="UniProtKB-KW"/>
</dbReference>
<dbReference type="PANTHER" id="PTHR43808">
    <property type="entry name" value="ACETYLORNITHINE DEACETYLASE"/>
    <property type="match status" value="1"/>
</dbReference>
<comment type="similarity">
    <text evidence="2">Belongs to the peptidase M20A family.</text>
</comment>
<keyword evidence="9" id="KW-1185">Reference proteome</keyword>
<dbReference type="FunFam" id="1.10.150.900:FF:000002">
    <property type="entry name" value="M20/M25/M40 family peptidase"/>
    <property type="match status" value="1"/>
</dbReference>
<dbReference type="InterPro" id="IPR011650">
    <property type="entry name" value="Peptidase_M20_dimer"/>
</dbReference>
<feature type="compositionally biased region" description="Low complexity" evidence="6">
    <location>
        <begin position="25"/>
        <end position="34"/>
    </location>
</feature>
<dbReference type="Gene3D" id="3.30.70.360">
    <property type="match status" value="1"/>
</dbReference>
<dbReference type="Pfam" id="PF01546">
    <property type="entry name" value="Peptidase_M20"/>
    <property type="match status" value="1"/>
</dbReference>
<comment type="cofactor">
    <cofactor evidence="1">
        <name>Zn(2+)</name>
        <dbReference type="ChEBI" id="CHEBI:29105"/>
    </cofactor>
</comment>
<evidence type="ECO:0000256" key="4">
    <source>
        <dbReference type="ARBA" id="ARBA00022801"/>
    </source>
</evidence>
<gene>
    <name evidence="8" type="ORF">BJ979_001980</name>
</gene>
<feature type="region of interest" description="Disordered" evidence="6">
    <location>
        <begin position="1"/>
        <end position="34"/>
    </location>
</feature>
<dbReference type="EMBL" id="JACBZY010000001">
    <property type="protein sequence ID" value="NYG99354.1"/>
    <property type="molecule type" value="Genomic_DNA"/>
</dbReference>
<evidence type="ECO:0000256" key="3">
    <source>
        <dbReference type="ARBA" id="ARBA00022723"/>
    </source>
</evidence>
<dbReference type="SUPFAM" id="SSF55031">
    <property type="entry name" value="Bacterial exopeptidase dimerisation domain"/>
    <property type="match status" value="1"/>
</dbReference>
<name>A0A852YDI2_9MICO</name>
<evidence type="ECO:0000256" key="6">
    <source>
        <dbReference type="SAM" id="MobiDB-lite"/>
    </source>
</evidence>
<keyword evidence="5" id="KW-0862">Zinc</keyword>